<dbReference type="AlphaFoldDB" id="A0AA38XD70"/>
<organism evidence="2 3">
    <name type="scientific">Cladophialophora chaetospira</name>
    <dbReference type="NCBI Taxonomy" id="386627"/>
    <lineage>
        <taxon>Eukaryota</taxon>
        <taxon>Fungi</taxon>
        <taxon>Dikarya</taxon>
        <taxon>Ascomycota</taxon>
        <taxon>Pezizomycotina</taxon>
        <taxon>Eurotiomycetes</taxon>
        <taxon>Chaetothyriomycetidae</taxon>
        <taxon>Chaetothyriales</taxon>
        <taxon>Herpotrichiellaceae</taxon>
        <taxon>Cladophialophora</taxon>
    </lineage>
</organism>
<reference evidence="2" key="1">
    <citation type="submission" date="2022-10" db="EMBL/GenBank/DDBJ databases">
        <title>Culturing micro-colonial fungi from biological soil crusts in the Mojave desert and describing Neophaeococcomyces mojavensis, and introducing the new genera and species Taxawa tesnikishii.</title>
        <authorList>
            <person name="Kurbessoian T."/>
            <person name="Stajich J.E."/>
        </authorList>
    </citation>
    <scope>NUCLEOTIDE SEQUENCE</scope>
    <source>
        <strain evidence="2">TK_41</strain>
    </source>
</reference>
<dbReference type="EMBL" id="JAPDRK010000006">
    <property type="protein sequence ID" value="KAJ9611185.1"/>
    <property type="molecule type" value="Genomic_DNA"/>
</dbReference>
<feature type="region of interest" description="Disordered" evidence="1">
    <location>
        <begin position="1"/>
        <end position="39"/>
    </location>
</feature>
<evidence type="ECO:0000256" key="1">
    <source>
        <dbReference type="SAM" id="MobiDB-lite"/>
    </source>
</evidence>
<evidence type="ECO:0000313" key="2">
    <source>
        <dbReference type="EMBL" id="KAJ9611185.1"/>
    </source>
</evidence>
<proteinExistence type="predicted"/>
<name>A0AA38XD70_9EURO</name>
<dbReference type="Proteomes" id="UP001172673">
    <property type="component" value="Unassembled WGS sequence"/>
</dbReference>
<dbReference type="PANTHER" id="PTHR37540">
    <property type="entry name" value="TRANSCRIPTION FACTOR (ACR-2), PUTATIVE-RELATED-RELATED"/>
    <property type="match status" value="1"/>
</dbReference>
<dbReference type="PANTHER" id="PTHR37540:SF5">
    <property type="entry name" value="TRANSCRIPTION FACTOR DOMAIN-CONTAINING PROTEIN"/>
    <property type="match status" value="1"/>
</dbReference>
<protein>
    <submittedName>
        <fullName evidence="2">Uncharacterized protein</fullName>
    </submittedName>
</protein>
<keyword evidence="3" id="KW-1185">Reference proteome</keyword>
<gene>
    <name evidence="2" type="ORF">H2200_004368</name>
</gene>
<sequence length="422" mass="47400">MKTETSAEVSDWADEDTRSRRVSFEQLPREQEASAPLSLLGADRRDPFRTYPVSDHSMRSEELIDFAINVAGASMFDVDPGKSPSHAIVTTIQIAMQDAAPFHAALALFSSVRTNTLALALSRETVYHQVECVQMISHRLVGSASPLDSTVYAVILLWAFESTLAAPESLQRHVNGLHLMVKRRGGISNLKPEVQCMLGWCIITGRGQFGIPFRKEVNTSEATAAAPSLPLSSYHETWHFLSDLHWLTRSSPDLFQAQIPYFSVESPLHRLVFGTIDLASLKAFRDPTREHLVSMPRIFCLLWVLSIFLEHAQSPGHVAAELQDLQRRIRLGHLETCGSPMMLCWLLLRKEEPIAVHPRSWAIVRHINLIKMWDLRQQRGLTTLLVGYLLIDQTAEAQMRQYNAVMEGVMEDMAGLNAESIP</sequence>
<evidence type="ECO:0000313" key="3">
    <source>
        <dbReference type="Proteomes" id="UP001172673"/>
    </source>
</evidence>
<comment type="caution">
    <text evidence="2">The sequence shown here is derived from an EMBL/GenBank/DDBJ whole genome shotgun (WGS) entry which is preliminary data.</text>
</comment>
<accession>A0AA38XD70</accession>
<feature type="compositionally biased region" description="Basic and acidic residues" evidence="1">
    <location>
        <begin position="15"/>
        <end position="32"/>
    </location>
</feature>